<evidence type="ECO:0000256" key="5">
    <source>
        <dbReference type="ARBA" id="ARBA00022737"/>
    </source>
</evidence>
<keyword evidence="3" id="KW-0813">Transport</keyword>
<keyword evidence="4" id="KW-0812">Transmembrane</keyword>
<dbReference type="InterPro" id="IPR018108">
    <property type="entry name" value="MCP_transmembrane"/>
</dbReference>
<evidence type="ECO:0000256" key="6">
    <source>
        <dbReference type="ARBA" id="ARBA00022792"/>
    </source>
</evidence>
<dbReference type="Gene3D" id="1.50.40.10">
    <property type="entry name" value="Mitochondrial carrier domain"/>
    <property type="match status" value="1"/>
</dbReference>
<name>A0A6P8P7X5_GEOSA</name>
<dbReference type="GO" id="GO:0005743">
    <property type="term" value="C:mitochondrial inner membrane"/>
    <property type="evidence" value="ECO:0007669"/>
    <property type="project" value="UniProtKB-SubCell"/>
</dbReference>
<reference evidence="11" key="1">
    <citation type="submission" date="2025-08" db="UniProtKB">
        <authorList>
            <consortium name="RefSeq"/>
        </authorList>
    </citation>
    <scope>IDENTIFICATION</scope>
</reference>
<protein>
    <submittedName>
        <fullName evidence="11">Solute carrier family 25 member 33-like isoform X1</fullName>
    </submittedName>
</protein>
<dbReference type="PANTHER" id="PTHR45829">
    <property type="entry name" value="MITOCHONDRIAL CARRIER PROTEIN RIM2"/>
    <property type="match status" value="1"/>
</dbReference>
<keyword evidence="9" id="KW-0472">Membrane</keyword>
<dbReference type="RefSeq" id="XP_033779824.1">
    <property type="nucleotide sequence ID" value="XM_033923933.1"/>
</dbReference>
<evidence type="ECO:0000256" key="1">
    <source>
        <dbReference type="ARBA" id="ARBA00004448"/>
    </source>
</evidence>
<sequence>MQRDIQVIRAPCNTCKETSRCGGTAGAIVTVPLEVIKTRLQSSDRSLHPVCLKGELRGVSSIRPLPVCPGTLSLLRAIYFATYSGIKETCNDVFFRPESKLVHMVSATSAGFVSITLTNPIWLLKTRMQLESREVKRAPPLLPKYSQVDSFLGD</sequence>
<dbReference type="GO" id="GO:1990519">
    <property type="term" value="P:pyrimidine nucleotide import into mitochondrion"/>
    <property type="evidence" value="ECO:0007669"/>
    <property type="project" value="TreeGrafter"/>
</dbReference>
<keyword evidence="7" id="KW-1133">Transmembrane helix</keyword>
<evidence type="ECO:0000256" key="2">
    <source>
        <dbReference type="ARBA" id="ARBA00006375"/>
    </source>
</evidence>
<keyword evidence="5" id="KW-0677">Repeat</keyword>
<keyword evidence="8" id="KW-0496">Mitochondrion</keyword>
<comment type="subcellular location">
    <subcellularLocation>
        <location evidence="1">Mitochondrion inner membrane</location>
        <topology evidence="1">Multi-pass membrane protein</topology>
    </subcellularLocation>
</comment>
<dbReference type="GeneID" id="117350038"/>
<keyword evidence="10" id="KW-1185">Reference proteome</keyword>
<dbReference type="GO" id="GO:0015218">
    <property type="term" value="F:pyrimidine nucleotide transmembrane transporter activity"/>
    <property type="evidence" value="ECO:0007669"/>
    <property type="project" value="InterPro"/>
</dbReference>
<comment type="similarity">
    <text evidence="2">Belongs to the mitochondrial carrier (TC 2.A.29) family.</text>
</comment>
<evidence type="ECO:0000256" key="8">
    <source>
        <dbReference type="ARBA" id="ARBA00023128"/>
    </source>
</evidence>
<organism evidence="10 11">
    <name type="scientific">Geotrypetes seraphini</name>
    <name type="common">Gaboon caecilian</name>
    <name type="synonym">Caecilia seraphini</name>
    <dbReference type="NCBI Taxonomy" id="260995"/>
    <lineage>
        <taxon>Eukaryota</taxon>
        <taxon>Metazoa</taxon>
        <taxon>Chordata</taxon>
        <taxon>Craniata</taxon>
        <taxon>Vertebrata</taxon>
        <taxon>Euteleostomi</taxon>
        <taxon>Amphibia</taxon>
        <taxon>Gymnophiona</taxon>
        <taxon>Geotrypetes</taxon>
    </lineage>
</organism>
<gene>
    <name evidence="11" type="primary">LOC117350038</name>
</gene>
<dbReference type="InParanoid" id="A0A6P8P7X5"/>
<dbReference type="InterPro" id="IPR023395">
    <property type="entry name" value="MCP_dom_sf"/>
</dbReference>
<evidence type="ECO:0000256" key="4">
    <source>
        <dbReference type="ARBA" id="ARBA00022692"/>
    </source>
</evidence>
<dbReference type="AlphaFoldDB" id="A0A6P8P7X5"/>
<dbReference type="KEGG" id="gsh:117350038"/>
<dbReference type="Proteomes" id="UP000515159">
    <property type="component" value="Chromosome 16"/>
</dbReference>
<proteinExistence type="inferred from homology"/>
<dbReference type="InterPro" id="IPR049562">
    <property type="entry name" value="SLC25A33/36-like"/>
</dbReference>
<evidence type="ECO:0000313" key="11">
    <source>
        <dbReference type="RefSeq" id="XP_033779824.1"/>
    </source>
</evidence>
<dbReference type="OrthoDB" id="269120at2759"/>
<evidence type="ECO:0000256" key="3">
    <source>
        <dbReference type="ARBA" id="ARBA00022448"/>
    </source>
</evidence>
<dbReference type="SUPFAM" id="SSF103506">
    <property type="entry name" value="Mitochondrial carrier"/>
    <property type="match status" value="1"/>
</dbReference>
<evidence type="ECO:0000313" key="10">
    <source>
        <dbReference type="Proteomes" id="UP000515159"/>
    </source>
</evidence>
<evidence type="ECO:0000256" key="7">
    <source>
        <dbReference type="ARBA" id="ARBA00022989"/>
    </source>
</evidence>
<dbReference type="Pfam" id="PF00153">
    <property type="entry name" value="Mito_carr"/>
    <property type="match status" value="1"/>
</dbReference>
<keyword evidence="6" id="KW-0999">Mitochondrion inner membrane</keyword>
<dbReference type="PANTHER" id="PTHR45829:SF4">
    <property type="entry name" value="MITOCHONDRIAL CARRIER PROTEIN RIM2"/>
    <property type="match status" value="1"/>
</dbReference>
<accession>A0A6P8P7X5</accession>
<evidence type="ECO:0000256" key="9">
    <source>
        <dbReference type="ARBA" id="ARBA00023136"/>
    </source>
</evidence>